<dbReference type="Gene3D" id="3.40.50.150">
    <property type="entry name" value="Vaccinia Virus protein VP39"/>
    <property type="match status" value="1"/>
</dbReference>
<proteinExistence type="predicted"/>
<sequence length="272" mass="29975">MTASPKPFRPQGITLSEDRGVRYLHFGTEWIQGAMRLSRPWEIELEYVRQMMAWLIFLDPAAAGFSVLQLGLGAAALTKYCWARFPCAITAVERDPEVIAVARSMFSLPPDDARLAVVEDGAAEFVARQAGRLAGKGRAARHDVIQIDLYDAQARGPVEDSLDFYAGCRALLKPAGIVVVNLFGEHESFPRNRRRLMEVFDGRVLMLPEIDAGNRVALCFSGPPIDLSLADLHGRAKQVEAETGLRARRWATGLCEATVEAGLPQAPRRFAV</sequence>
<dbReference type="Proteomes" id="UP000675920">
    <property type="component" value="Unplaced"/>
</dbReference>
<dbReference type="RefSeq" id="WP_245591307.1">
    <property type="nucleotide sequence ID" value="NZ_AXWS01000008.1"/>
</dbReference>
<protein>
    <submittedName>
        <fullName evidence="3">Spermidine synthase</fullName>
    </submittedName>
</protein>
<name>A0A9U5G0A5_9BURK</name>
<dbReference type="PANTHER" id="PTHR43317">
    <property type="entry name" value="THERMOSPERMINE SYNTHASE ACAULIS5"/>
    <property type="match status" value="1"/>
</dbReference>
<keyword evidence="1" id="KW-0620">Polyamine biosynthesis</keyword>
<reference evidence="3" key="1">
    <citation type="submission" date="2025-08" db="UniProtKB">
        <authorList>
            <consortium name="RefSeq"/>
        </authorList>
    </citation>
    <scope>IDENTIFICATION</scope>
</reference>
<dbReference type="SUPFAM" id="SSF53335">
    <property type="entry name" value="S-adenosyl-L-methionine-dependent methyltransferases"/>
    <property type="match status" value="1"/>
</dbReference>
<accession>A0A9U5G0A5</accession>
<dbReference type="PANTHER" id="PTHR43317:SF1">
    <property type="entry name" value="THERMOSPERMINE SYNTHASE ACAULIS5"/>
    <property type="match status" value="1"/>
</dbReference>
<keyword evidence="2" id="KW-1185">Reference proteome</keyword>
<evidence type="ECO:0000313" key="2">
    <source>
        <dbReference type="Proteomes" id="UP000675920"/>
    </source>
</evidence>
<evidence type="ECO:0000256" key="1">
    <source>
        <dbReference type="ARBA" id="ARBA00023115"/>
    </source>
</evidence>
<evidence type="ECO:0000313" key="3">
    <source>
        <dbReference type="RefSeq" id="WP_245591307.1"/>
    </source>
</evidence>
<dbReference type="AlphaFoldDB" id="A0A9U5G0A5"/>
<dbReference type="GO" id="GO:0006596">
    <property type="term" value="P:polyamine biosynthetic process"/>
    <property type="evidence" value="ECO:0007669"/>
    <property type="project" value="UniProtKB-KW"/>
</dbReference>
<dbReference type="InterPro" id="IPR029063">
    <property type="entry name" value="SAM-dependent_MTases_sf"/>
</dbReference>
<organism evidence="2 3">
    <name type="scientific">Derxia gummosa DSM 723</name>
    <dbReference type="NCBI Taxonomy" id="1121388"/>
    <lineage>
        <taxon>Bacteria</taxon>
        <taxon>Pseudomonadati</taxon>
        <taxon>Pseudomonadota</taxon>
        <taxon>Betaproteobacteria</taxon>
        <taxon>Burkholderiales</taxon>
        <taxon>Alcaligenaceae</taxon>
        <taxon>Derxia</taxon>
    </lineage>
</organism>